<keyword evidence="5 6" id="KW-0472">Membrane</keyword>
<dbReference type="PANTHER" id="PTHR30619:SF1">
    <property type="entry name" value="RECOMBINATION PROTEIN 2"/>
    <property type="match status" value="1"/>
</dbReference>
<dbReference type="GO" id="GO:0005886">
    <property type="term" value="C:plasma membrane"/>
    <property type="evidence" value="ECO:0007669"/>
    <property type="project" value="UniProtKB-SubCell"/>
</dbReference>
<feature type="transmembrane region" description="Helical" evidence="6">
    <location>
        <begin position="429"/>
        <end position="452"/>
    </location>
</feature>
<dbReference type="Pfam" id="PF03772">
    <property type="entry name" value="Competence"/>
    <property type="match status" value="1"/>
</dbReference>
<dbReference type="NCBIfam" id="TIGR00360">
    <property type="entry name" value="ComEC_N-term"/>
    <property type="match status" value="1"/>
</dbReference>
<dbReference type="PANTHER" id="PTHR30619">
    <property type="entry name" value="DNA INTERNALIZATION/COMPETENCE PROTEIN COMEC/REC2"/>
    <property type="match status" value="1"/>
</dbReference>
<feature type="transmembrane region" description="Helical" evidence="6">
    <location>
        <begin position="400"/>
        <end position="423"/>
    </location>
</feature>
<dbReference type="InterPro" id="IPR025405">
    <property type="entry name" value="DUF4131"/>
</dbReference>
<evidence type="ECO:0000256" key="6">
    <source>
        <dbReference type="SAM" id="Phobius"/>
    </source>
</evidence>
<feature type="transmembrane region" description="Helical" evidence="6">
    <location>
        <begin position="87"/>
        <end position="104"/>
    </location>
</feature>
<evidence type="ECO:0000313" key="10">
    <source>
        <dbReference type="Proteomes" id="UP000228775"/>
    </source>
</evidence>
<evidence type="ECO:0008006" key="11">
    <source>
        <dbReference type="Google" id="ProtNLM"/>
    </source>
</evidence>
<dbReference type="EMBL" id="PEVY01000037">
    <property type="protein sequence ID" value="PIU75267.1"/>
    <property type="molecule type" value="Genomic_DNA"/>
</dbReference>
<feature type="transmembrane region" description="Helical" evidence="6">
    <location>
        <begin position="64"/>
        <end position="81"/>
    </location>
</feature>
<dbReference type="InterPro" id="IPR004477">
    <property type="entry name" value="ComEC_N"/>
</dbReference>
<comment type="subcellular location">
    <subcellularLocation>
        <location evidence="1">Cell membrane</location>
        <topology evidence="1">Multi-pass membrane protein</topology>
    </subcellularLocation>
</comment>
<organism evidence="9 10">
    <name type="scientific">Candidatus Portnoybacteria bacterium CG06_land_8_20_14_3_00_39_12</name>
    <dbReference type="NCBI Taxonomy" id="1974809"/>
    <lineage>
        <taxon>Bacteria</taxon>
        <taxon>Candidatus Portnoyibacteriota</taxon>
    </lineage>
</organism>
<evidence type="ECO:0000256" key="3">
    <source>
        <dbReference type="ARBA" id="ARBA00022692"/>
    </source>
</evidence>
<gene>
    <name evidence="9" type="ORF">COS76_01705</name>
</gene>
<reference evidence="10" key="1">
    <citation type="submission" date="2017-09" db="EMBL/GenBank/DDBJ databases">
        <title>Depth-based differentiation of microbial function through sediment-hosted aquifers and enrichment of novel symbionts in the deep terrestrial subsurface.</title>
        <authorList>
            <person name="Probst A.J."/>
            <person name="Ladd B."/>
            <person name="Jarett J.K."/>
            <person name="Geller-Mcgrath D.E."/>
            <person name="Sieber C.M.K."/>
            <person name="Emerson J.B."/>
            <person name="Anantharaman K."/>
            <person name="Thomas B.C."/>
            <person name="Malmstrom R."/>
            <person name="Stieglmeier M."/>
            <person name="Klingl A."/>
            <person name="Woyke T."/>
            <person name="Ryan C.M."/>
            <person name="Banfield J.F."/>
        </authorList>
    </citation>
    <scope>NUCLEOTIDE SEQUENCE [LARGE SCALE GENOMIC DNA]</scope>
</reference>
<keyword evidence="3 6" id="KW-0812">Transmembrane</keyword>
<proteinExistence type="predicted"/>
<feature type="transmembrane region" description="Helical" evidence="6">
    <location>
        <begin position="274"/>
        <end position="299"/>
    </location>
</feature>
<evidence type="ECO:0000256" key="1">
    <source>
        <dbReference type="ARBA" id="ARBA00004651"/>
    </source>
</evidence>
<feature type="transmembrane region" description="Helical" evidence="6">
    <location>
        <begin position="464"/>
        <end position="484"/>
    </location>
</feature>
<protein>
    <recommendedName>
        <fullName evidence="11">ComEC/Rec2-related protein domain-containing protein</fullName>
    </recommendedName>
</protein>
<feature type="domain" description="ComEC/Rec2-related protein" evidence="7">
    <location>
        <begin position="250"/>
        <end position="515"/>
    </location>
</feature>
<dbReference type="InterPro" id="IPR052159">
    <property type="entry name" value="Competence_DNA_uptake"/>
</dbReference>
<evidence type="ECO:0000256" key="5">
    <source>
        <dbReference type="ARBA" id="ARBA00023136"/>
    </source>
</evidence>
<comment type="caution">
    <text evidence="9">The sequence shown here is derived from an EMBL/GenBank/DDBJ whole genome shotgun (WGS) entry which is preliminary data.</text>
</comment>
<dbReference type="AlphaFoldDB" id="A0A2M7AXB1"/>
<feature type="transmembrane region" description="Helical" evidence="6">
    <location>
        <begin position="40"/>
        <end position="57"/>
    </location>
</feature>
<accession>A0A2M7AXB1</accession>
<evidence type="ECO:0000256" key="4">
    <source>
        <dbReference type="ARBA" id="ARBA00022989"/>
    </source>
</evidence>
<evidence type="ECO:0000313" key="9">
    <source>
        <dbReference type="EMBL" id="PIU75267.1"/>
    </source>
</evidence>
<feature type="transmembrane region" description="Helical" evidence="6">
    <location>
        <begin position="311"/>
        <end position="337"/>
    </location>
</feature>
<feature type="domain" description="DUF4131" evidence="8">
    <location>
        <begin position="62"/>
        <end position="206"/>
    </location>
</feature>
<feature type="transmembrane region" description="Helical" evidence="6">
    <location>
        <begin position="371"/>
        <end position="388"/>
    </location>
</feature>
<keyword evidence="2" id="KW-1003">Cell membrane</keyword>
<name>A0A2M7AXB1_9BACT</name>
<keyword evidence="4 6" id="KW-1133">Transmembrane helix</keyword>
<sequence>MAWSCTVWCVARRDRRKIGFTRISARKNFGSISVIHQSTFFLYFWLSFLGGVFIGSLTKLRQPWWLAFLVAGLALFCVFWRRNYKLMFVGICLIGLGFGWWRLASSQEIDLNKHLSRLNNGPKTIITGFVASEPEISKDSKQFILQAQSPLAGKILVTTEKYQKLNYGDKMQLTGKLKAPENFSNFDWISYLARDQIYTTMYQPEISLNLHQGGGVLVGGYRQILNLKSKIKNALRQSLPQPQSGLLVALLLGDEEYLSTSLKDKLNLTSTRHIIAISGSNIVLLSQIFFTIFLYLGFWRGQIFYLNSATLGVFILMIGAPGSAVRAAVMAWFLMLAQKVGRLSSIDRAMVFGACLIVLIKPMALRFDVGFQLSFVAVLGLVYIKPWLDQLFKVGPAKIYWRELLTMTLAAQIATLPLAIYYFGQLSAVGVIANLLVVPITPFLLAGILILLPIGFVWLGLAKILAVPLWLGASYILMMVDFFSRSWWPVWHLTKISWLWLVVYYIILIGVLRWQRYRHAESVSTAMSC</sequence>
<evidence type="ECO:0000259" key="8">
    <source>
        <dbReference type="Pfam" id="PF13567"/>
    </source>
</evidence>
<evidence type="ECO:0000256" key="2">
    <source>
        <dbReference type="ARBA" id="ARBA00022475"/>
    </source>
</evidence>
<evidence type="ECO:0000259" key="7">
    <source>
        <dbReference type="Pfam" id="PF03772"/>
    </source>
</evidence>
<dbReference type="Pfam" id="PF13567">
    <property type="entry name" value="DUF4131"/>
    <property type="match status" value="1"/>
</dbReference>
<dbReference type="Proteomes" id="UP000228775">
    <property type="component" value="Unassembled WGS sequence"/>
</dbReference>
<feature type="transmembrane region" description="Helical" evidence="6">
    <location>
        <begin position="496"/>
        <end position="514"/>
    </location>
</feature>